<dbReference type="EMBL" id="VIFM01000027">
    <property type="protein sequence ID" value="TQF16216.1"/>
    <property type="molecule type" value="Genomic_DNA"/>
</dbReference>
<evidence type="ECO:0000256" key="4">
    <source>
        <dbReference type="PROSITE-ProRule" id="PRU00433"/>
    </source>
</evidence>
<dbReference type="GO" id="GO:0009055">
    <property type="term" value="F:electron transfer activity"/>
    <property type="evidence" value="ECO:0007669"/>
    <property type="project" value="InterPro"/>
</dbReference>
<evidence type="ECO:0000256" key="2">
    <source>
        <dbReference type="ARBA" id="ARBA00022723"/>
    </source>
</evidence>
<dbReference type="Gene3D" id="1.10.760.10">
    <property type="entry name" value="Cytochrome c-like domain"/>
    <property type="match status" value="1"/>
</dbReference>
<dbReference type="InterPro" id="IPR010538">
    <property type="entry name" value="DHOR"/>
</dbReference>
<dbReference type="InterPro" id="IPR009056">
    <property type="entry name" value="Cyt_c-like_dom"/>
</dbReference>
<sequence length="750" mass="80414">MREPSSTRAAAWSLAIMGVFIGACGNAPQAERDEAQPAPSSMPASMLSVVPLFDSSTPLEPAVVVDTPTALITRLADRSRDRHARESQFQSYEHYLPLYFEYRTHGIEIIDRVAKGGGDITVNITTLWPLDTPDFRAFYQGQAVLSQYWFNVDMTQVDPLHYTATINYNAKENRRIQMGDRMEIEISPFLLPPVVGRANYYGTAFLYIVGQGGMVPWEGRGSNLDSFPLPETAWLGGRTTLGYSYSNEPAHLFKQMATNTAPGNAQPFVEGRRLHHTDFSDGSHSEAGNPSLTAQQNKLGPSYIGRSCVACHTNNGRGLPPDPATSLYTLRFYVNDAPWADLHYKLNGGAQQSFRMAHDSSNANTHLLKNIPAGTAVQYHFTIGNTSGGLSTTSPVSFTVNGGGASGGNPGHVVLAPPLLYTVRVGAVGTTVTAHPGLGWVLQPQSTSGSPEGNVSISGWTVTNGTFGDGTGYQLRRPLYSFTGPVPTHHSARITPPLIGLGLLEALDENMIASLADPNDANADGISGRMQTVVDPQTGQARMGRFGWKAGKARLRHQIASALNVDMGVTTSVFPVPDCGSGQTCAGASTELADADLDRMVRYVALLGVPARRNLNDAQALQGEGLFGSMGCARCHVATLATSPYHPHTELRSQVIRPYTDMLLHDMGPGLADNLPEEGATGAEWRTPPLWGIGLTAGVSGGEAYLHDGRARSLSEAILWHGGEAESSKEAFRTLGGSQRAALLKFIQSL</sequence>
<feature type="compositionally biased region" description="Basic and acidic residues" evidence="5">
    <location>
        <begin position="275"/>
        <end position="284"/>
    </location>
</feature>
<evidence type="ECO:0000256" key="1">
    <source>
        <dbReference type="ARBA" id="ARBA00022617"/>
    </source>
</evidence>
<feature type="domain" description="CBM56" evidence="7">
    <location>
        <begin position="304"/>
        <end position="400"/>
    </location>
</feature>
<evidence type="ECO:0000256" key="3">
    <source>
        <dbReference type="ARBA" id="ARBA00023004"/>
    </source>
</evidence>
<dbReference type="PROSITE" id="PS51257">
    <property type="entry name" value="PROKAR_LIPOPROTEIN"/>
    <property type="match status" value="1"/>
</dbReference>
<dbReference type="Proteomes" id="UP000315369">
    <property type="component" value="Unassembled WGS sequence"/>
</dbReference>
<feature type="compositionally biased region" description="Polar residues" evidence="5">
    <location>
        <begin position="285"/>
        <end position="296"/>
    </location>
</feature>
<name>A0A540X4P3_9BACT</name>
<dbReference type="PANTHER" id="PTHR30600">
    <property type="entry name" value="CYTOCHROME C PEROXIDASE-RELATED"/>
    <property type="match status" value="1"/>
</dbReference>
<dbReference type="PROSITE" id="PS52005">
    <property type="entry name" value="CBM56"/>
    <property type="match status" value="1"/>
</dbReference>
<evidence type="ECO:0000259" key="7">
    <source>
        <dbReference type="PROSITE" id="PS52005"/>
    </source>
</evidence>
<dbReference type="OrthoDB" id="9805202at2"/>
<dbReference type="GO" id="GO:0046872">
    <property type="term" value="F:metal ion binding"/>
    <property type="evidence" value="ECO:0007669"/>
    <property type="project" value="UniProtKB-KW"/>
</dbReference>
<protein>
    <submittedName>
        <fullName evidence="8">Thiol oxidoreductase</fullName>
    </submittedName>
</protein>
<dbReference type="PROSITE" id="PS51007">
    <property type="entry name" value="CYTC"/>
    <property type="match status" value="1"/>
</dbReference>
<reference evidence="8 9" key="1">
    <citation type="submission" date="2019-06" db="EMBL/GenBank/DDBJ databases">
        <authorList>
            <person name="Livingstone P."/>
            <person name="Whitworth D."/>
        </authorList>
    </citation>
    <scope>NUCLEOTIDE SEQUENCE [LARGE SCALE GENOMIC DNA]</scope>
    <source>
        <strain evidence="8 9">AM401</strain>
    </source>
</reference>
<accession>A0A540X4P3</accession>
<dbReference type="AlphaFoldDB" id="A0A540X4P3"/>
<evidence type="ECO:0000313" key="8">
    <source>
        <dbReference type="EMBL" id="TQF16216.1"/>
    </source>
</evidence>
<keyword evidence="3 4" id="KW-0408">Iron</keyword>
<evidence type="ECO:0000313" key="9">
    <source>
        <dbReference type="Proteomes" id="UP000315369"/>
    </source>
</evidence>
<dbReference type="PANTHER" id="PTHR30600:SF4">
    <property type="entry name" value="CYTOCHROME C DOMAIN-CONTAINING PROTEIN"/>
    <property type="match status" value="1"/>
</dbReference>
<dbReference type="GO" id="GO:0030246">
    <property type="term" value="F:carbohydrate binding"/>
    <property type="evidence" value="ECO:0007669"/>
    <property type="project" value="UniProtKB-UniRule"/>
</dbReference>
<evidence type="ECO:0000259" key="6">
    <source>
        <dbReference type="PROSITE" id="PS51007"/>
    </source>
</evidence>
<gene>
    <name evidence="8" type="ORF">FJV41_09375</name>
</gene>
<keyword evidence="2 4" id="KW-0479">Metal-binding</keyword>
<organism evidence="8 9">
    <name type="scientific">Myxococcus llanfairpwllgwyngyllgogerychwyrndrobwllllantysiliogogogochensis</name>
    <dbReference type="NCBI Taxonomy" id="2590453"/>
    <lineage>
        <taxon>Bacteria</taxon>
        <taxon>Pseudomonadati</taxon>
        <taxon>Myxococcota</taxon>
        <taxon>Myxococcia</taxon>
        <taxon>Myxococcales</taxon>
        <taxon>Cystobacterineae</taxon>
        <taxon>Myxococcaceae</taxon>
        <taxon>Myxococcus</taxon>
    </lineage>
</organism>
<feature type="domain" description="Cytochrome c" evidence="6">
    <location>
        <begin position="618"/>
        <end position="750"/>
    </location>
</feature>
<dbReference type="InterPro" id="IPR036909">
    <property type="entry name" value="Cyt_c-like_dom_sf"/>
</dbReference>
<dbReference type="Pfam" id="PF06537">
    <property type="entry name" value="DHOR"/>
    <property type="match status" value="1"/>
</dbReference>
<comment type="caution">
    <text evidence="8">The sequence shown here is derived from an EMBL/GenBank/DDBJ whole genome shotgun (WGS) entry which is preliminary data.</text>
</comment>
<dbReference type="GO" id="GO:0020037">
    <property type="term" value="F:heme binding"/>
    <property type="evidence" value="ECO:0007669"/>
    <property type="project" value="InterPro"/>
</dbReference>
<dbReference type="InterPro" id="IPR051395">
    <property type="entry name" value="Cytochrome_c_Peroxidase/MauG"/>
</dbReference>
<dbReference type="Pfam" id="PF22184">
    <property type="entry name" value="CBM_56"/>
    <property type="match status" value="1"/>
</dbReference>
<keyword evidence="9" id="KW-1185">Reference proteome</keyword>
<proteinExistence type="predicted"/>
<keyword evidence="1 4" id="KW-0349">Heme</keyword>
<dbReference type="SUPFAM" id="SSF46626">
    <property type="entry name" value="Cytochrome c"/>
    <property type="match status" value="1"/>
</dbReference>
<evidence type="ECO:0000256" key="5">
    <source>
        <dbReference type="SAM" id="MobiDB-lite"/>
    </source>
</evidence>
<feature type="region of interest" description="Disordered" evidence="5">
    <location>
        <begin position="275"/>
        <end position="296"/>
    </location>
</feature>
<dbReference type="GO" id="GO:0004130">
    <property type="term" value="F:cytochrome-c peroxidase activity"/>
    <property type="evidence" value="ECO:0007669"/>
    <property type="project" value="TreeGrafter"/>
</dbReference>
<dbReference type="InterPro" id="IPR047569">
    <property type="entry name" value="CBM56"/>
</dbReference>